<gene>
    <name evidence="6" type="ORF">LK07_03605</name>
</gene>
<proteinExistence type="predicted"/>
<dbReference type="STRING" id="1355015.LK06_002520"/>
<name>A0A221NTI4_9ACTN</name>
<evidence type="ECO:0000256" key="4">
    <source>
        <dbReference type="PROSITE-ProRule" id="PRU00335"/>
    </source>
</evidence>
<feature type="domain" description="HTH tetR-type" evidence="5">
    <location>
        <begin position="11"/>
        <end position="71"/>
    </location>
</feature>
<sequence>MSTVSPRPANPALGMQLLEAAAQLLSEEGPSALSTRRLAAAVGTSTTAVYTHFGGKNDLVRAMVQEGFRLLDRRLRGVGESSDPVADICALGAAYRRNALEHRHLYGVMFGGASLGGFSLTEEDRQHGRYTLNVLVRAVERGMETRRLNTGDKDLVAHQLWVALHGLVTLELGGYLVEPYDADVCFEAQVTGLLVSVGADRDAVTAALRGRRDGTDR</sequence>
<keyword evidence="2 4" id="KW-0238">DNA-binding</keyword>
<dbReference type="PANTHER" id="PTHR30055:SF209">
    <property type="entry name" value="POSSIBLE TRANSCRIPTIONAL REGULATORY PROTEIN (PROBABLY TETR-FAMILY)"/>
    <property type="match status" value="1"/>
</dbReference>
<dbReference type="AlphaFoldDB" id="A0A221NTI4"/>
<dbReference type="PANTHER" id="PTHR30055">
    <property type="entry name" value="HTH-TYPE TRANSCRIPTIONAL REGULATOR RUTR"/>
    <property type="match status" value="1"/>
</dbReference>
<evidence type="ECO:0000256" key="3">
    <source>
        <dbReference type="ARBA" id="ARBA00023163"/>
    </source>
</evidence>
<evidence type="ECO:0000256" key="2">
    <source>
        <dbReference type="ARBA" id="ARBA00023125"/>
    </source>
</evidence>
<dbReference type="SUPFAM" id="SSF46689">
    <property type="entry name" value="Homeodomain-like"/>
    <property type="match status" value="1"/>
</dbReference>
<reference evidence="6 7" key="1">
    <citation type="submission" date="2017-07" db="EMBL/GenBank/DDBJ databases">
        <title>Genome sequence of Streptomyces pluripotens MUSC 137T.</title>
        <authorList>
            <person name="Ser H.-L."/>
            <person name="Lee L.-H."/>
        </authorList>
    </citation>
    <scope>NUCLEOTIDE SEQUENCE [LARGE SCALE GENOMIC DNA]</scope>
    <source>
        <strain evidence="6 7">MUSC 137</strain>
    </source>
</reference>
<dbReference type="InterPro" id="IPR001647">
    <property type="entry name" value="HTH_TetR"/>
</dbReference>
<dbReference type="SUPFAM" id="SSF48498">
    <property type="entry name" value="Tetracyclin repressor-like, C-terminal domain"/>
    <property type="match status" value="1"/>
</dbReference>
<dbReference type="GO" id="GO:0000976">
    <property type="term" value="F:transcription cis-regulatory region binding"/>
    <property type="evidence" value="ECO:0007669"/>
    <property type="project" value="TreeGrafter"/>
</dbReference>
<evidence type="ECO:0000313" key="7">
    <source>
        <dbReference type="Proteomes" id="UP000031501"/>
    </source>
</evidence>
<dbReference type="InterPro" id="IPR025996">
    <property type="entry name" value="MT1864/Rv1816-like_C"/>
</dbReference>
<keyword evidence="3" id="KW-0804">Transcription</keyword>
<dbReference type="OrthoDB" id="4709966at2"/>
<dbReference type="Proteomes" id="UP000031501">
    <property type="component" value="Chromosome"/>
</dbReference>
<dbReference type="GO" id="GO:0003700">
    <property type="term" value="F:DNA-binding transcription factor activity"/>
    <property type="evidence" value="ECO:0007669"/>
    <property type="project" value="TreeGrafter"/>
</dbReference>
<feature type="DNA-binding region" description="H-T-H motif" evidence="4">
    <location>
        <begin position="34"/>
        <end position="53"/>
    </location>
</feature>
<dbReference type="InterPro" id="IPR009057">
    <property type="entry name" value="Homeodomain-like_sf"/>
</dbReference>
<dbReference type="Pfam" id="PF00440">
    <property type="entry name" value="TetR_N"/>
    <property type="match status" value="1"/>
</dbReference>
<dbReference type="InterPro" id="IPR036271">
    <property type="entry name" value="Tet_transcr_reg_TetR-rel_C_sf"/>
</dbReference>
<dbReference type="Pfam" id="PF13305">
    <property type="entry name" value="TetR_C_33"/>
    <property type="match status" value="1"/>
</dbReference>
<dbReference type="PROSITE" id="PS50977">
    <property type="entry name" value="HTH_TETR_2"/>
    <property type="match status" value="1"/>
</dbReference>
<dbReference type="PRINTS" id="PR00455">
    <property type="entry name" value="HTHTETR"/>
</dbReference>
<dbReference type="InterPro" id="IPR050109">
    <property type="entry name" value="HTH-type_TetR-like_transc_reg"/>
</dbReference>
<organism evidence="6 7">
    <name type="scientific">Streptomyces pluripotens</name>
    <dbReference type="NCBI Taxonomy" id="1355015"/>
    <lineage>
        <taxon>Bacteria</taxon>
        <taxon>Bacillati</taxon>
        <taxon>Actinomycetota</taxon>
        <taxon>Actinomycetes</taxon>
        <taxon>Kitasatosporales</taxon>
        <taxon>Streptomycetaceae</taxon>
        <taxon>Streptomyces</taxon>
    </lineage>
</organism>
<protein>
    <recommendedName>
        <fullName evidence="5">HTH tetR-type domain-containing protein</fullName>
    </recommendedName>
</protein>
<dbReference type="EMBL" id="CP022433">
    <property type="protein sequence ID" value="ASN23270.1"/>
    <property type="molecule type" value="Genomic_DNA"/>
</dbReference>
<keyword evidence="7" id="KW-1185">Reference proteome</keyword>
<evidence type="ECO:0000259" key="5">
    <source>
        <dbReference type="PROSITE" id="PS50977"/>
    </source>
</evidence>
<evidence type="ECO:0000256" key="1">
    <source>
        <dbReference type="ARBA" id="ARBA00023015"/>
    </source>
</evidence>
<dbReference type="Gene3D" id="1.10.357.10">
    <property type="entry name" value="Tetracycline Repressor, domain 2"/>
    <property type="match status" value="1"/>
</dbReference>
<evidence type="ECO:0000313" key="6">
    <source>
        <dbReference type="EMBL" id="ASN23270.1"/>
    </source>
</evidence>
<accession>A0A221NTI4</accession>
<keyword evidence="1" id="KW-0805">Transcription regulation</keyword>